<feature type="domain" description="AB hydrolase-1" evidence="1">
    <location>
        <begin position="26"/>
        <end position="142"/>
    </location>
</feature>
<dbReference type="InterPro" id="IPR050266">
    <property type="entry name" value="AB_hydrolase_sf"/>
</dbReference>
<dbReference type="GO" id="GO:0016020">
    <property type="term" value="C:membrane"/>
    <property type="evidence" value="ECO:0007669"/>
    <property type="project" value="TreeGrafter"/>
</dbReference>
<evidence type="ECO:0000313" key="2">
    <source>
        <dbReference type="EMBL" id="SUZ90103.1"/>
    </source>
</evidence>
<dbReference type="PANTHER" id="PTHR43798:SF33">
    <property type="entry name" value="HYDROLASE, PUTATIVE (AFU_ORTHOLOGUE AFUA_2G14860)-RELATED"/>
    <property type="match status" value="1"/>
</dbReference>
<dbReference type="GO" id="GO:0047372">
    <property type="term" value="F:monoacylglycerol lipase activity"/>
    <property type="evidence" value="ECO:0007669"/>
    <property type="project" value="TreeGrafter"/>
</dbReference>
<reference evidence="2" key="1">
    <citation type="submission" date="2018-05" db="EMBL/GenBank/DDBJ databases">
        <authorList>
            <person name="Lanie J.A."/>
            <person name="Ng W.-L."/>
            <person name="Kazmierczak K.M."/>
            <person name="Andrzejewski T.M."/>
            <person name="Davidsen T.M."/>
            <person name="Wayne K.J."/>
            <person name="Tettelin H."/>
            <person name="Glass J.I."/>
            <person name="Rusch D."/>
            <person name="Podicherti R."/>
            <person name="Tsui H.-C.T."/>
            <person name="Winkler M.E."/>
        </authorList>
    </citation>
    <scope>NUCLEOTIDE SEQUENCE</scope>
</reference>
<protein>
    <recommendedName>
        <fullName evidence="1">AB hydrolase-1 domain-containing protein</fullName>
    </recommendedName>
</protein>
<dbReference type="AlphaFoldDB" id="A0A381RM72"/>
<dbReference type="InterPro" id="IPR000639">
    <property type="entry name" value="Epox_hydrolase-like"/>
</dbReference>
<dbReference type="Pfam" id="PF00561">
    <property type="entry name" value="Abhydrolase_1"/>
    <property type="match status" value="1"/>
</dbReference>
<accession>A0A381RM72</accession>
<dbReference type="InterPro" id="IPR029058">
    <property type="entry name" value="AB_hydrolase_fold"/>
</dbReference>
<feature type="non-terminal residue" evidence="2">
    <location>
        <position position="178"/>
    </location>
</feature>
<name>A0A381RM72_9ZZZZ</name>
<dbReference type="SUPFAM" id="SSF53474">
    <property type="entry name" value="alpha/beta-Hydrolases"/>
    <property type="match status" value="1"/>
</dbReference>
<gene>
    <name evidence="2" type="ORF">METZ01_LOCUS42957</name>
</gene>
<dbReference type="Gene3D" id="3.40.50.1820">
    <property type="entry name" value="alpha/beta hydrolase"/>
    <property type="match status" value="1"/>
</dbReference>
<dbReference type="EMBL" id="UINC01001867">
    <property type="protein sequence ID" value="SUZ90103.1"/>
    <property type="molecule type" value="Genomic_DNA"/>
</dbReference>
<sequence>MTINESQVEIDSLSFDVRSSGEEGELVVLLHGFPETSHMWIPLLEHLGANGYRAIAPDLRGYSRGARPEGAENYNYATMAADVLGVAEAFGSERFHLVGHDHGAGLGWFVVGNNHSRIASWSALSVPHIDAFGNAIATNPEQSERSQYILFFQQEGAAEMALSDNDYAGLQAVWNQSS</sequence>
<evidence type="ECO:0000259" key="1">
    <source>
        <dbReference type="Pfam" id="PF00561"/>
    </source>
</evidence>
<organism evidence="2">
    <name type="scientific">marine metagenome</name>
    <dbReference type="NCBI Taxonomy" id="408172"/>
    <lineage>
        <taxon>unclassified sequences</taxon>
        <taxon>metagenomes</taxon>
        <taxon>ecological metagenomes</taxon>
    </lineage>
</organism>
<proteinExistence type="predicted"/>
<dbReference type="InterPro" id="IPR000073">
    <property type="entry name" value="AB_hydrolase_1"/>
</dbReference>
<dbReference type="PRINTS" id="PR00412">
    <property type="entry name" value="EPOXHYDRLASE"/>
</dbReference>
<dbReference type="GO" id="GO:0046464">
    <property type="term" value="P:acylglycerol catabolic process"/>
    <property type="evidence" value="ECO:0007669"/>
    <property type="project" value="TreeGrafter"/>
</dbReference>
<dbReference type="PANTHER" id="PTHR43798">
    <property type="entry name" value="MONOACYLGLYCEROL LIPASE"/>
    <property type="match status" value="1"/>
</dbReference>